<sequence>MSFSVGDGEQNLYHHNTHLNRPANIFPRLFGTKLQIKK</sequence>
<reference evidence="1" key="1">
    <citation type="submission" date="2014-11" db="EMBL/GenBank/DDBJ databases">
        <authorList>
            <person name="Amaro Gonzalez C."/>
        </authorList>
    </citation>
    <scope>NUCLEOTIDE SEQUENCE</scope>
</reference>
<proteinExistence type="predicted"/>
<reference evidence="1" key="2">
    <citation type="journal article" date="2015" name="Fish Shellfish Immunol.">
        <title>Early steps in the European eel (Anguilla anguilla)-Vibrio vulnificus interaction in the gills: Role of the RtxA13 toxin.</title>
        <authorList>
            <person name="Callol A."/>
            <person name="Pajuelo D."/>
            <person name="Ebbesson L."/>
            <person name="Teles M."/>
            <person name="MacKenzie S."/>
            <person name="Amaro C."/>
        </authorList>
    </citation>
    <scope>NUCLEOTIDE SEQUENCE</scope>
</reference>
<dbReference type="AlphaFoldDB" id="A0A0E9TE94"/>
<dbReference type="EMBL" id="GBXM01056671">
    <property type="protein sequence ID" value="JAH51906.1"/>
    <property type="molecule type" value="Transcribed_RNA"/>
</dbReference>
<evidence type="ECO:0000313" key="1">
    <source>
        <dbReference type="EMBL" id="JAH51906.1"/>
    </source>
</evidence>
<protein>
    <submittedName>
        <fullName evidence="1">Uncharacterized protein</fullName>
    </submittedName>
</protein>
<name>A0A0E9TE94_ANGAN</name>
<accession>A0A0E9TE94</accession>
<organism evidence="1">
    <name type="scientific">Anguilla anguilla</name>
    <name type="common">European freshwater eel</name>
    <name type="synonym">Muraena anguilla</name>
    <dbReference type="NCBI Taxonomy" id="7936"/>
    <lineage>
        <taxon>Eukaryota</taxon>
        <taxon>Metazoa</taxon>
        <taxon>Chordata</taxon>
        <taxon>Craniata</taxon>
        <taxon>Vertebrata</taxon>
        <taxon>Euteleostomi</taxon>
        <taxon>Actinopterygii</taxon>
        <taxon>Neopterygii</taxon>
        <taxon>Teleostei</taxon>
        <taxon>Anguilliformes</taxon>
        <taxon>Anguillidae</taxon>
        <taxon>Anguilla</taxon>
    </lineage>
</organism>